<feature type="domain" description="FHA" evidence="2">
    <location>
        <begin position="2"/>
        <end position="52"/>
    </location>
</feature>
<feature type="region of interest" description="Disordered" evidence="1">
    <location>
        <begin position="290"/>
        <end position="374"/>
    </location>
</feature>
<evidence type="ECO:0000259" key="2">
    <source>
        <dbReference type="Pfam" id="PF00498"/>
    </source>
</evidence>
<name>A0A4P9WI85_9FUNG</name>
<dbReference type="InterPro" id="IPR000253">
    <property type="entry name" value="FHA_dom"/>
</dbReference>
<dbReference type="Proteomes" id="UP000269721">
    <property type="component" value="Unassembled WGS sequence"/>
</dbReference>
<evidence type="ECO:0000313" key="3">
    <source>
        <dbReference type="EMBL" id="RKO90830.1"/>
    </source>
</evidence>
<dbReference type="InterPro" id="IPR008984">
    <property type="entry name" value="SMAD_FHA_dom_sf"/>
</dbReference>
<sequence>MTVSWHHATLVYANGVSSIHAETPLNPLTVNGVVVRDCGIIPLAHGDVIVFGDPVCHYIMKLEPVVAAGKSDGGGVTEGNGGKVVRTLKAGDVAAPHIEDNRDARDGDEVWEVEGGKGVAGGKRRVPEWEFASSCERILKSTSREIQVFIPLHDRPTLLTETLTPFTHDIEPSGFRRRACLPTLSHAMHSRPSAVTNVNLNVHNPGDYPPPDATHAHVSVRRVVGLWKDQKLMNWRDLQLYTCRKSRGMNKRLWSRLEKSMRATARVQVSSLFHLFNMSTYQILGIPTTASEEEVPKPPGRHSQAEVDPPRPEREYKEGEDMDSEDANEEDDEQNEEVEEDDKDEEDDEEDDDDYEEDKDKAKDDDACAPPTCPQRHHPTILIAYYGRAFLSVEVAHSQSTTAATLHVIKEAFQAHGGSGSEAVYCVLDPCPDHWRFLLSVQSLRGCKAAIFR</sequence>
<accession>A0A4P9WI85</accession>
<protein>
    <recommendedName>
        <fullName evidence="2">FHA domain-containing protein</fullName>
    </recommendedName>
</protein>
<evidence type="ECO:0000256" key="1">
    <source>
        <dbReference type="SAM" id="MobiDB-lite"/>
    </source>
</evidence>
<dbReference type="AlphaFoldDB" id="A0A4P9WI85"/>
<dbReference type="SUPFAM" id="SSF49879">
    <property type="entry name" value="SMAD/FHA domain"/>
    <property type="match status" value="1"/>
</dbReference>
<dbReference type="CDD" id="cd00060">
    <property type="entry name" value="FHA"/>
    <property type="match status" value="1"/>
</dbReference>
<evidence type="ECO:0000313" key="4">
    <source>
        <dbReference type="Proteomes" id="UP000269721"/>
    </source>
</evidence>
<feature type="compositionally biased region" description="Basic and acidic residues" evidence="1">
    <location>
        <begin position="303"/>
        <end position="319"/>
    </location>
</feature>
<dbReference type="EMBL" id="KZ995360">
    <property type="protein sequence ID" value="RKO90830.1"/>
    <property type="molecule type" value="Genomic_DNA"/>
</dbReference>
<proteinExistence type="predicted"/>
<keyword evidence="4" id="KW-1185">Reference proteome</keyword>
<organism evidence="3 4">
    <name type="scientific">Blyttiomyces helicus</name>
    <dbReference type="NCBI Taxonomy" id="388810"/>
    <lineage>
        <taxon>Eukaryota</taxon>
        <taxon>Fungi</taxon>
        <taxon>Fungi incertae sedis</taxon>
        <taxon>Chytridiomycota</taxon>
        <taxon>Chytridiomycota incertae sedis</taxon>
        <taxon>Chytridiomycetes</taxon>
        <taxon>Chytridiomycetes incertae sedis</taxon>
        <taxon>Blyttiomyces</taxon>
    </lineage>
</organism>
<gene>
    <name evidence="3" type="ORF">BDK51DRAFT_32680</name>
</gene>
<reference evidence="4" key="1">
    <citation type="journal article" date="2018" name="Nat. Microbiol.">
        <title>Leveraging single-cell genomics to expand the fungal tree of life.</title>
        <authorList>
            <person name="Ahrendt S.R."/>
            <person name="Quandt C.A."/>
            <person name="Ciobanu D."/>
            <person name="Clum A."/>
            <person name="Salamov A."/>
            <person name="Andreopoulos B."/>
            <person name="Cheng J.F."/>
            <person name="Woyke T."/>
            <person name="Pelin A."/>
            <person name="Henrissat B."/>
            <person name="Reynolds N.K."/>
            <person name="Benny G.L."/>
            <person name="Smith M.E."/>
            <person name="James T.Y."/>
            <person name="Grigoriev I.V."/>
        </authorList>
    </citation>
    <scope>NUCLEOTIDE SEQUENCE [LARGE SCALE GENOMIC DNA]</scope>
</reference>
<dbReference type="Pfam" id="PF00498">
    <property type="entry name" value="FHA"/>
    <property type="match status" value="1"/>
</dbReference>
<feature type="compositionally biased region" description="Acidic residues" evidence="1">
    <location>
        <begin position="320"/>
        <end position="357"/>
    </location>
</feature>